<evidence type="ECO:0000313" key="1">
    <source>
        <dbReference type="EMBL" id="CEG46998.1"/>
    </source>
</evidence>
<dbReference type="Proteomes" id="UP000054928">
    <property type="component" value="Unassembled WGS sequence"/>
</dbReference>
<proteinExistence type="predicted"/>
<keyword evidence="2" id="KW-1185">Reference proteome</keyword>
<organism evidence="1 2">
    <name type="scientific">Plasmopara halstedii</name>
    <name type="common">Downy mildew of sunflower</name>
    <dbReference type="NCBI Taxonomy" id="4781"/>
    <lineage>
        <taxon>Eukaryota</taxon>
        <taxon>Sar</taxon>
        <taxon>Stramenopiles</taxon>
        <taxon>Oomycota</taxon>
        <taxon>Peronosporomycetes</taxon>
        <taxon>Peronosporales</taxon>
        <taxon>Peronosporaceae</taxon>
        <taxon>Plasmopara</taxon>
    </lineage>
</organism>
<evidence type="ECO:0000313" key="2">
    <source>
        <dbReference type="Proteomes" id="UP000054928"/>
    </source>
</evidence>
<dbReference type="AlphaFoldDB" id="A0A0P1B038"/>
<dbReference type="GeneID" id="36398719"/>
<protein>
    <submittedName>
        <fullName evidence="1">Uncharacterized protein</fullName>
    </submittedName>
</protein>
<reference evidence="2" key="1">
    <citation type="submission" date="2014-09" db="EMBL/GenBank/DDBJ databases">
        <authorList>
            <person name="Sharma Rahul"/>
            <person name="Thines Marco"/>
        </authorList>
    </citation>
    <scope>NUCLEOTIDE SEQUENCE [LARGE SCALE GENOMIC DNA]</scope>
</reference>
<dbReference type="RefSeq" id="XP_024583367.1">
    <property type="nucleotide sequence ID" value="XM_024717917.1"/>
</dbReference>
<accession>A0A0P1B038</accession>
<dbReference type="EMBL" id="CCYD01002371">
    <property type="protein sequence ID" value="CEG46998.1"/>
    <property type="molecule type" value="Genomic_DNA"/>
</dbReference>
<sequence length="59" mass="7098">MFDLEGRRSRTRNGHTSPEAFIIYEETLLRQQKNLLDQVSVQVEWFYRKCTYVELTGML</sequence>
<name>A0A0P1B038_PLAHL</name>